<accession>A0A9P6SMX5</accession>
<gene>
    <name evidence="11" type="ORF">D0Z07_8796</name>
</gene>
<evidence type="ECO:0000256" key="2">
    <source>
        <dbReference type="ARBA" id="ARBA00010617"/>
    </source>
</evidence>
<evidence type="ECO:0000256" key="6">
    <source>
        <dbReference type="ARBA" id="ARBA00023004"/>
    </source>
</evidence>
<evidence type="ECO:0000256" key="5">
    <source>
        <dbReference type="ARBA" id="ARBA00023002"/>
    </source>
</evidence>
<dbReference type="PANTHER" id="PTHR24287:SF1">
    <property type="entry name" value="P450, PUTATIVE (EUROFUNG)-RELATED"/>
    <property type="match status" value="1"/>
</dbReference>
<feature type="transmembrane region" description="Helical" evidence="10">
    <location>
        <begin position="16"/>
        <end position="36"/>
    </location>
</feature>
<protein>
    <submittedName>
        <fullName evidence="11">Cytochrome P450</fullName>
    </submittedName>
</protein>
<dbReference type="Pfam" id="PF00067">
    <property type="entry name" value="p450"/>
    <property type="match status" value="1"/>
</dbReference>
<proteinExistence type="inferred from homology"/>
<evidence type="ECO:0000313" key="11">
    <source>
        <dbReference type="EMBL" id="KAG0645550.1"/>
    </source>
</evidence>
<evidence type="ECO:0000256" key="1">
    <source>
        <dbReference type="ARBA" id="ARBA00001971"/>
    </source>
</evidence>
<keyword evidence="4 8" id="KW-0479">Metal-binding</keyword>
<dbReference type="OrthoDB" id="1470350at2759"/>
<evidence type="ECO:0000256" key="9">
    <source>
        <dbReference type="RuleBase" id="RU000461"/>
    </source>
</evidence>
<evidence type="ECO:0000256" key="4">
    <source>
        <dbReference type="ARBA" id="ARBA00022723"/>
    </source>
</evidence>
<name>A0A9P6SMX5_9HELO</name>
<sequence length="497" mass="56127">MDVIILFDPTFGLPRGLLASLTTCAVIVYAGNHILLSSARRKFRREHGCQSIRSLPSSDPIWNISLVKETVKSLNEQRFLPAISDRFTKYGNTHEFYSNNHVIATCDPENIKCVLATSFRDFDLTSSRDGAFRPVIGHGIFTNSGPLWEESRKLLRPVFADTRLPDLDSLEMHLAILFKVLPRDSRVDLQEYFLRLLTDTTTDLVFGSNESCQTDGASELFGAMDVCTEKIHRVVQLGKMAKLFPDSNYRKSLKHVRRLADVNIARVTSISDDERKKCPSILDSIASKTVDHSILRGESLSLLFAGRDTNAALLGNLFFQLARHPHVWNRLRDEILFLRGKKPTAQQLKSVKYVTYCLNEALRLHPVVPLNARTAVRDCVLPVGSGRDGKSPVFVEKGAVVFYSTYSMHRREDIWGTDTDLFKPERWVGSKRSWDYLPFNGGPRICIGQQFALKTAAYILIRMVQEFETIESRDSRPWVEGLSLTCSSGNGTQVTLH</sequence>
<keyword evidence="3 8" id="KW-0349">Heme</keyword>
<dbReference type="GO" id="GO:0016705">
    <property type="term" value="F:oxidoreductase activity, acting on paired donors, with incorporation or reduction of molecular oxygen"/>
    <property type="evidence" value="ECO:0007669"/>
    <property type="project" value="InterPro"/>
</dbReference>
<dbReference type="InterPro" id="IPR001128">
    <property type="entry name" value="Cyt_P450"/>
</dbReference>
<keyword evidence="6 8" id="KW-0408">Iron</keyword>
<evidence type="ECO:0000313" key="12">
    <source>
        <dbReference type="Proteomes" id="UP000785200"/>
    </source>
</evidence>
<comment type="similarity">
    <text evidence="2 9">Belongs to the cytochrome P450 family.</text>
</comment>
<keyword evidence="7 9" id="KW-0503">Monooxygenase</keyword>
<keyword evidence="10" id="KW-0812">Transmembrane</keyword>
<dbReference type="PROSITE" id="PS00086">
    <property type="entry name" value="CYTOCHROME_P450"/>
    <property type="match status" value="1"/>
</dbReference>
<dbReference type="CDD" id="cd11063">
    <property type="entry name" value="CYP52"/>
    <property type="match status" value="1"/>
</dbReference>
<keyword evidence="5 9" id="KW-0560">Oxidoreductase</keyword>
<keyword evidence="10" id="KW-0472">Membrane</keyword>
<dbReference type="InterPro" id="IPR002401">
    <property type="entry name" value="Cyt_P450_E_grp-I"/>
</dbReference>
<dbReference type="AlphaFoldDB" id="A0A9P6SMX5"/>
<organism evidence="11 12">
    <name type="scientific">Hyphodiscus hymeniophilus</name>
    <dbReference type="NCBI Taxonomy" id="353542"/>
    <lineage>
        <taxon>Eukaryota</taxon>
        <taxon>Fungi</taxon>
        <taxon>Dikarya</taxon>
        <taxon>Ascomycota</taxon>
        <taxon>Pezizomycotina</taxon>
        <taxon>Leotiomycetes</taxon>
        <taxon>Helotiales</taxon>
        <taxon>Hyphodiscaceae</taxon>
        <taxon>Hyphodiscus</taxon>
    </lineage>
</organism>
<keyword evidence="10" id="KW-1133">Transmembrane helix</keyword>
<comment type="cofactor">
    <cofactor evidence="1 8">
        <name>heme</name>
        <dbReference type="ChEBI" id="CHEBI:30413"/>
    </cofactor>
</comment>
<evidence type="ECO:0000256" key="8">
    <source>
        <dbReference type="PIRSR" id="PIRSR602401-1"/>
    </source>
</evidence>
<dbReference type="PANTHER" id="PTHR24287">
    <property type="entry name" value="P450, PUTATIVE (EUROFUNG)-RELATED"/>
    <property type="match status" value="1"/>
</dbReference>
<dbReference type="PRINTS" id="PR00463">
    <property type="entry name" value="EP450I"/>
</dbReference>
<dbReference type="GO" id="GO:0004497">
    <property type="term" value="F:monooxygenase activity"/>
    <property type="evidence" value="ECO:0007669"/>
    <property type="project" value="UniProtKB-KW"/>
</dbReference>
<dbReference type="GO" id="GO:0005506">
    <property type="term" value="F:iron ion binding"/>
    <property type="evidence" value="ECO:0007669"/>
    <property type="project" value="InterPro"/>
</dbReference>
<dbReference type="InterPro" id="IPR036396">
    <property type="entry name" value="Cyt_P450_sf"/>
</dbReference>
<dbReference type="PRINTS" id="PR00385">
    <property type="entry name" value="P450"/>
</dbReference>
<evidence type="ECO:0000256" key="10">
    <source>
        <dbReference type="SAM" id="Phobius"/>
    </source>
</evidence>
<reference evidence="11" key="1">
    <citation type="submission" date="2019-07" db="EMBL/GenBank/DDBJ databases">
        <title>Hyphodiscus hymeniophilus genome sequencing and assembly.</title>
        <authorList>
            <person name="Kramer G."/>
            <person name="Nodwell J."/>
        </authorList>
    </citation>
    <scope>NUCLEOTIDE SEQUENCE</scope>
    <source>
        <strain evidence="11">ATCC 34498</strain>
    </source>
</reference>
<evidence type="ECO:0000256" key="3">
    <source>
        <dbReference type="ARBA" id="ARBA00022617"/>
    </source>
</evidence>
<dbReference type="Gene3D" id="1.10.630.10">
    <property type="entry name" value="Cytochrome P450"/>
    <property type="match status" value="1"/>
</dbReference>
<dbReference type="GO" id="GO:0020037">
    <property type="term" value="F:heme binding"/>
    <property type="evidence" value="ECO:0007669"/>
    <property type="project" value="InterPro"/>
</dbReference>
<dbReference type="EMBL" id="VNKQ01000018">
    <property type="protein sequence ID" value="KAG0645550.1"/>
    <property type="molecule type" value="Genomic_DNA"/>
</dbReference>
<keyword evidence="12" id="KW-1185">Reference proteome</keyword>
<comment type="caution">
    <text evidence="11">The sequence shown here is derived from an EMBL/GenBank/DDBJ whole genome shotgun (WGS) entry which is preliminary data.</text>
</comment>
<dbReference type="SUPFAM" id="SSF48264">
    <property type="entry name" value="Cytochrome P450"/>
    <property type="match status" value="1"/>
</dbReference>
<dbReference type="InterPro" id="IPR017972">
    <property type="entry name" value="Cyt_P450_CS"/>
</dbReference>
<evidence type="ECO:0000256" key="7">
    <source>
        <dbReference type="ARBA" id="ARBA00023033"/>
    </source>
</evidence>
<dbReference type="InterPro" id="IPR047146">
    <property type="entry name" value="Cyt_P450_E_CYP52_fungi"/>
</dbReference>
<dbReference type="Proteomes" id="UP000785200">
    <property type="component" value="Unassembled WGS sequence"/>
</dbReference>
<feature type="binding site" description="axial binding residue" evidence="8">
    <location>
        <position position="446"/>
    </location>
    <ligand>
        <name>heme</name>
        <dbReference type="ChEBI" id="CHEBI:30413"/>
    </ligand>
    <ligandPart>
        <name>Fe</name>
        <dbReference type="ChEBI" id="CHEBI:18248"/>
    </ligandPart>
</feature>